<organism evidence="1 2">
    <name type="scientific">Helicostylum pulchrum</name>
    <dbReference type="NCBI Taxonomy" id="562976"/>
    <lineage>
        <taxon>Eukaryota</taxon>
        <taxon>Fungi</taxon>
        <taxon>Fungi incertae sedis</taxon>
        <taxon>Mucoromycota</taxon>
        <taxon>Mucoromycotina</taxon>
        <taxon>Mucoromycetes</taxon>
        <taxon>Mucorales</taxon>
        <taxon>Mucorineae</taxon>
        <taxon>Mucoraceae</taxon>
        <taxon>Helicostylum</taxon>
    </lineage>
</organism>
<protein>
    <submittedName>
        <fullName evidence="1">Uncharacterized protein</fullName>
    </submittedName>
</protein>
<name>A0ABP9YD88_9FUNG</name>
<keyword evidence="2" id="KW-1185">Reference proteome</keyword>
<accession>A0ABP9YD88</accession>
<sequence length="117" mass="13496">MYAKYRTMEYINSKSADALRKHKRRVHVLEVDTALAGFNVAVSLTNGVFQFPLTECRRELANNDTFTTHMKELHDENINVSICADKQGKKRAFNYDMEMFDFSTGAKRALDNQENIV</sequence>
<evidence type="ECO:0000313" key="2">
    <source>
        <dbReference type="Proteomes" id="UP001476247"/>
    </source>
</evidence>
<dbReference type="Proteomes" id="UP001476247">
    <property type="component" value="Unassembled WGS sequence"/>
</dbReference>
<gene>
    <name evidence="1" type="ORF">HPULCUR_010427</name>
</gene>
<comment type="caution">
    <text evidence="1">The sequence shown here is derived from an EMBL/GenBank/DDBJ whole genome shotgun (WGS) entry which is preliminary data.</text>
</comment>
<proteinExistence type="predicted"/>
<evidence type="ECO:0000313" key="1">
    <source>
        <dbReference type="EMBL" id="GAA5804918.1"/>
    </source>
</evidence>
<reference evidence="1 2" key="1">
    <citation type="submission" date="2024-04" db="EMBL/GenBank/DDBJ databases">
        <title>genome sequences of Mucor flavus KT1a and Helicostylum pulchrum KT1b strains isolation_sourced from the surface of a dry-aged beef.</title>
        <authorList>
            <person name="Toyotome T."/>
            <person name="Hosono M."/>
            <person name="Torimaru M."/>
            <person name="Fukuda K."/>
            <person name="Mikami N."/>
        </authorList>
    </citation>
    <scope>NUCLEOTIDE SEQUENCE [LARGE SCALE GENOMIC DNA]</scope>
    <source>
        <strain evidence="1 2">KT1b</strain>
    </source>
</reference>
<dbReference type="EMBL" id="BAABUJ010000039">
    <property type="protein sequence ID" value="GAA5804918.1"/>
    <property type="molecule type" value="Genomic_DNA"/>
</dbReference>